<evidence type="ECO:0000259" key="7">
    <source>
        <dbReference type="Pfam" id="PF08281"/>
    </source>
</evidence>
<feature type="domain" description="RNA polymerase sigma-70 region 2" evidence="6">
    <location>
        <begin position="12"/>
        <end position="75"/>
    </location>
</feature>
<evidence type="ECO:0000259" key="6">
    <source>
        <dbReference type="Pfam" id="PF04542"/>
    </source>
</evidence>
<evidence type="ECO:0000256" key="2">
    <source>
        <dbReference type="ARBA" id="ARBA00023015"/>
    </source>
</evidence>
<organism evidence="8 9">
    <name type="scientific">Jatrophihabitans cynanchi</name>
    <dbReference type="NCBI Taxonomy" id="2944128"/>
    <lineage>
        <taxon>Bacteria</taxon>
        <taxon>Bacillati</taxon>
        <taxon>Actinomycetota</taxon>
        <taxon>Actinomycetes</taxon>
        <taxon>Jatrophihabitantales</taxon>
        <taxon>Jatrophihabitantaceae</taxon>
        <taxon>Jatrophihabitans</taxon>
    </lineage>
</organism>
<evidence type="ECO:0000256" key="5">
    <source>
        <dbReference type="ARBA" id="ARBA00023163"/>
    </source>
</evidence>
<dbReference type="InterPro" id="IPR036388">
    <property type="entry name" value="WH-like_DNA-bd_sf"/>
</dbReference>
<dbReference type="Pfam" id="PF04542">
    <property type="entry name" value="Sigma70_r2"/>
    <property type="match status" value="1"/>
</dbReference>
<keyword evidence="4" id="KW-0238">DNA-binding</keyword>
<dbReference type="Proteomes" id="UP001164693">
    <property type="component" value="Chromosome"/>
</dbReference>
<dbReference type="InterPro" id="IPR007627">
    <property type="entry name" value="RNA_pol_sigma70_r2"/>
</dbReference>
<name>A0ABY7K148_9ACTN</name>
<protein>
    <submittedName>
        <fullName evidence="8">SigE family RNA polymerase sigma factor</fullName>
    </submittedName>
</protein>
<dbReference type="SUPFAM" id="SSF88946">
    <property type="entry name" value="Sigma2 domain of RNA polymerase sigma factors"/>
    <property type="match status" value="1"/>
</dbReference>
<dbReference type="CDD" id="cd06171">
    <property type="entry name" value="Sigma70_r4"/>
    <property type="match status" value="1"/>
</dbReference>
<evidence type="ECO:0000256" key="1">
    <source>
        <dbReference type="ARBA" id="ARBA00010641"/>
    </source>
</evidence>
<dbReference type="InterPro" id="IPR014284">
    <property type="entry name" value="RNA_pol_sigma-70_dom"/>
</dbReference>
<evidence type="ECO:0000256" key="4">
    <source>
        <dbReference type="ARBA" id="ARBA00023125"/>
    </source>
</evidence>
<comment type="similarity">
    <text evidence="1">Belongs to the sigma-70 factor family. ECF subfamily.</text>
</comment>
<gene>
    <name evidence="8" type="ORF">M6B22_07340</name>
</gene>
<dbReference type="RefSeq" id="WP_269445109.1">
    <property type="nucleotide sequence ID" value="NZ_CP097463.1"/>
</dbReference>
<dbReference type="InterPro" id="IPR014325">
    <property type="entry name" value="RNA_pol_sigma-E_actinobac"/>
</dbReference>
<dbReference type="PANTHER" id="PTHR43133:SF50">
    <property type="entry name" value="ECF RNA POLYMERASE SIGMA FACTOR SIGM"/>
    <property type="match status" value="1"/>
</dbReference>
<accession>A0ABY7K148</accession>
<keyword evidence="2" id="KW-0805">Transcription regulation</keyword>
<dbReference type="NCBIfam" id="TIGR02937">
    <property type="entry name" value="sigma70-ECF"/>
    <property type="match status" value="1"/>
</dbReference>
<dbReference type="InterPro" id="IPR013324">
    <property type="entry name" value="RNA_pol_sigma_r3/r4-like"/>
</dbReference>
<dbReference type="Gene3D" id="1.10.10.10">
    <property type="entry name" value="Winged helix-like DNA-binding domain superfamily/Winged helix DNA-binding domain"/>
    <property type="match status" value="1"/>
</dbReference>
<dbReference type="InterPro" id="IPR039425">
    <property type="entry name" value="RNA_pol_sigma-70-like"/>
</dbReference>
<feature type="domain" description="RNA polymerase sigma factor 70 region 4 type 2" evidence="7">
    <location>
        <begin position="102"/>
        <end position="152"/>
    </location>
</feature>
<evidence type="ECO:0000256" key="3">
    <source>
        <dbReference type="ARBA" id="ARBA00023082"/>
    </source>
</evidence>
<proteinExistence type="inferred from homology"/>
<evidence type="ECO:0000313" key="8">
    <source>
        <dbReference type="EMBL" id="WAX58570.1"/>
    </source>
</evidence>
<keyword evidence="3" id="KW-0731">Sigma factor</keyword>
<reference evidence="8" key="1">
    <citation type="submission" date="2022-05" db="EMBL/GenBank/DDBJ databases">
        <title>Jatrophihabitans sp. SB3-54 whole genome sequence.</title>
        <authorList>
            <person name="Suh M.K."/>
            <person name="Eom M.K."/>
            <person name="Kim J.S."/>
            <person name="Kim H.S."/>
            <person name="Do H.E."/>
            <person name="Shin Y.K."/>
            <person name="Lee J.-S."/>
        </authorList>
    </citation>
    <scope>NUCLEOTIDE SEQUENCE</scope>
    <source>
        <strain evidence="8">SB3-54</strain>
    </source>
</reference>
<dbReference type="InterPro" id="IPR013325">
    <property type="entry name" value="RNA_pol_sigma_r2"/>
</dbReference>
<dbReference type="InterPro" id="IPR013249">
    <property type="entry name" value="RNA_pol_sigma70_r4_t2"/>
</dbReference>
<dbReference type="Gene3D" id="1.10.1740.10">
    <property type="match status" value="1"/>
</dbReference>
<dbReference type="EMBL" id="CP097463">
    <property type="protein sequence ID" value="WAX58570.1"/>
    <property type="molecule type" value="Genomic_DNA"/>
</dbReference>
<evidence type="ECO:0000313" key="9">
    <source>
        <dbReference type="Proteomes" id="UP001164693"/>
    </source>
</evidence>
<dbReference type="Pfam" id="PF08281">
    <property type="entry name" value="Sigma70_r4_2"/>
    <property type="match status" value="1"/>
</dbReference>
<dbReference type="SUPFAM" id="SSF88659">
    <property type="entry name" value="Sigma3 and sigma4 domains of RNA polymerase sigma factors"/>
    <property type="match status" value="1"/>
</dbReference>
<dbReference type="NCBIfam" id="TIGR02983">
    <property type="entry name" value="SigE-fam_strep"/>
    <property type="match status" value="1"/>
</dbReference>
<keyword evidence="5" id="KW-0804">Transcription</keyword>
<keyword evidence="9" id="KW-1185">Reference proteome</keyword>
<sequence>MRLTADDFAAYVAAHQTALLRFAVVLCGDRHLAEELVSDVLVKAFERWTDVATADHRHAYVRRMLVNHYISWQRKWARQRPYGDEIVDCAVSDRAHELAERDALLAGLRRLPRQQRAVIVLHFYEGLSTDETAETLGCRPGTVRSHLSRGLAAPRIDYTQREAPDA</sequence>
<dbReference type="PANTHER" id="PTHR43133">
    <property type="entry name" value="RNA POLYMERASE ECF-TYPE SIGMA FACTO"/>
    <property type="match status" value="1"/>
</dbReference>